<feature type="transmembrane region" description="Helical" evidence="7">
    <location>
        <begin position="220"/>
        <end position="244"/>
    </location>
</feature>
<evidence type="ECO:0000256" key="4">
    <source>
        <dbReference type="ARBA" id="ARBA00022989"/>
    </source>
</evidence>
<keyword evidence="2" id="KW-1003">Cell membrane</keyword>
<feature type="transmembrane region" description="Helical" evidence="7">
    <location>
        <begin position="275"/>
        <end position="292"/>
    </location>
</feature>
<feature type="transmembrane region" description="Helical" evidence="7">
    <location>
        <begin position="312"/>
        <end position="330"/>
    </location>
</feature>
<evidence type="ECO:0000313" key="9">
    <source>
        <dbReference type="EMBL" id="AMS02951.1"/>
    </source>
</evidence>
<feature type="transmembrane region" description="Helical" evidence="7">
    <location>
        <begin position="59"/>
        <end position="79"/>
    </location>
</feature>
<feature type="domain" description="Acyltransferase 3" evidence="8">
    <location>
        <begin position="22"/>
        <end position="330"/>
    </location>
</feature>
<dbReference type="GeneID" id="29124560"/>
<evidence type="ECO:0000256" key="6">
    <source>
        <dbReference type="SAM" id="MobiDB-lite"/>
    </source>
</evidence>
<proteinExistence type="predicted"/>
<keyword evidence="10" id="KW-1185">Reference proteome</keyword>
<protein>
    <recommendedName>
        <fullName evidence="8">Acyltransferase 3 domain-containing protein</fullName>
    </recommendedName>
</protein>
<feature type="transmembrane region" description="Helical" evidence="7">
    <location>
        <begin position="190"/>
        <end position="208"/>
    </location>
</feature>
<accession>A0A142KA18</accession>
<dbReference type="GO" id="GO:0005886">
    <property type="term" value="C:plasma membrane"/>
    <property type="evidence" value="ECO:0007669"/>
    <property type="project" value="UniProtKB-SubCell"/>
</dbReference>
<feature type="transmembrane region" description="Helical" evidence="7">
    <location>
        <begin position="99"/>
        <end position="119"/>
    </location>
</feature>
<dbReference type="Proteomes" id="UP000204094">
    <property type="component" value="Segment"/>
</dbReference>
<dbReference type="GO" id="GO:0016413">
    <property type="term" value="F:O-acetyltransferase activity"/>
    <property type="evidence" value="ECO:0007669"/>
    <property type="project" value="TreeGrafter"/>
</dbReference>
<keyword evidence="3 7" id="KW-0812">Transmembrane</keyword>
<keyword evidence="4 7" id="KW-1133">Transmembrane helix</keyword>
<dbReference type="EMBL" id="KU963252">
    <property type="protein sequence ID" value="AMS02951.1"/>
    <property type="molecule type" value="Genomic_DNA"/>
</dbReference>
<feature type="transmembrane region" description="Helical" evidence="7">
    <location>
        <begin position="20"/>
        <end position="39"/>
    </location>
</feature>
<dbReference type="Pfam" id="PF01757">
    <property type="entry name" value="Acyl_transf_3"/>
    <property type="match status" value="1"/>
</dbReference>
<dbReference type="PANTHER" id="PTHR40074:SF2">
    <property type="entry name" value="O-ACETYLTRANSFERASE WECH"/>
    <property type="match status" value="1"/>
</dbReference>
<feature type="transmembrane region" description="Helical" evidence="7">
    <location>
        <begin position="250"/>
        <end position="268"/>
    </location>
</feature>
<name>A0A142KA18_9CAUD</name>
<feature type="region of interest" description="Disordered" evidence="6">
    <location>
        <begin position="352"/>
        <end position="390"/>
    </location>
</feature>
<evidence type="ECO:0000313" key="10">
    <source>
        <dbReference type="Proteomes" id="UP000204094"/>
    </source>
</evidence>
<evidence type="ECO:0000256" key="7">
    <source>
        <dbReference type="SAM" id="Phobius"/>
    </source>
</evidence>
<dbReference type="GO" id="GO:0009246">
    <property type="term" value="P:enterobacterial common antigen biosynthetic process"/>
    <property type="evidence" value="ECO:0007669"/>
    <property type="project" value="TreeGrafter"/>
</dbReference>
<feature type="transmembrane region" description="Helical" evidence="7">
    <location>
        <begin position="139"/>
        <end position="156"/>
    </location>
</feature>
<reference evidence="9" key="1">
    <citation type="submission" date="2018-02" db="EMBL/GenBank/DDBJ databases">
        <authorList>
            <person name="Arnold Z.M."/>
            <person name="Basina A."/>
            <person name="Iyer A.M."/>
            <person name="Stoner T.H."/>
            <person name="Kasturiarachi N.S."/>
            <person name="Pressimone C.A."/>
            <person name="Schiebel J.G."/>
            <person name="Furbee E.C."/>
            <person name="Grubb S.R."/>
            <person name="Warner M.H."/>
            <person name="Montgomery M.T."/>
            <person name="Garlena R.A."/>
            <person name="Russell D.A."/>
            <person name="Pope W.H."/>
            <person name="Jacobs-Sera D."/>
            <person name="Hendrix R.W."/>
            <person name="Hatfull G.F."/>
        </authorList>
    </citation>
    <scope>NUCLEOTIDE SEQUENCE</scope>
</reference>
<evidence type="ECO:0000256" key="1">
    <source>
        <dbReference type="ARBA" id="ARBA00004651"/>
    </source>
</evidence>
<comment type="subcellular location">
    <subcellularLocation>
        <location evidence="1">Cell membrane</location>
        <topology evidence="1">Multi-pass membrane protein</topology>
    </subcellularLocation>
</comment>
<dbReference type="InterPro" id="IPR002656">
    <property type="entry name" value="Acyl_transf_3_dom"/>
</dbReference>
<feature type="transmembrane region" description="Helical" evidence="7">
    <location>
        <begin position="168"/>
        <end position="184"/>
    </location>
</feature>
<gene>
    <name evidence="9" type="primary">30</name>
    <name evidence="9" type="ORF">SEA_SCHNABELTIER_30</name>
</gene>
<feature type="compositionally biased region" description="Polar residues" evidence="6">
    <location>
        <begin position="358"/>
        <end position="368"/>
    </location>
</feature>
<organism evidence="9 10">
    <name type="scientific">Gordonia phage Schnabeltier</name>
    <dbReference type="NCBI Taxonomy" id="1821561"/>
    <lineage>
        <taxon>Viruses</taxon>
        <taxon>Duplodnaviria</taxon>
        <taxon>Heunggongvirae</taxon>
        <taxon>Uroviricota</taxon>
        <taxon>Caudoviricetes</taxon>
        <taxon>Schnabeltiervirus</taxon>
        <taxon>Schnabeltiervirus schnabeltier</taxon>
    </lineage>
</organism>
<dbReference type="KEGG" id="vg:29124560"/>
<evidence type="ECO:0000256" key="5">
    <source>
        <dbReference type="ARBA" id="ARBA00023136"/>
    </source>
</evidence>
<keyword evidence="5 7" id="KW-0472">Membrane</keyword>
<evidence type="ECO:0000256" key="2">
    <source>
        <dbReference type="ARBA" id="ARBA00022475"/>
    </source>
</evidence>
<evidence type="ECO:0000256" key="3">
    <source>
        <dbReference type="ARBA" id="ARBA00022692"/>
    </source>
</evidence>
<evidence type="ECO:0000259" key="8">
    <source>
        <dbReference type="Pfam" id="PF01757"/>
    </source>
</evidence>
<dbReference type="PANTHER" id="PTHR40074">
    <property type="entry name" value="O-ACETYLTRANSFERASE WECH"/>
    <property type="match status" value="1"/>
</dbReference>
<sequence length="390" mass="42718">MIQPAGESGSKTQSRPAKDLSVQSLRGLAIILMVAGHVIGSDFSRGMTVADDSVWRYSYLLLEDIRMPLFTVISGLVYAMRPVQPGALQGFFKAKGRRLLIPLVTVGILLFAMQIVIPGTNSKPALSEAWKIVVYGHDHLWFLLAVFIIFSVVALLDTYGVTSTRRGWAITLAISAVLFIIVRFPSAWNLFSINGAIRLMPFFLIGYGMQRYKLMDLRGWWAAAAGLALAALFVPRVAVIVGAIDPAPPLHRTLSFAIGVAGVVLLYSARHLIRFRFLAWLGGFSFGIYLLHVFGSSASRMALGKVGVESEIAVFVICLILALGLPVLFIKVFGRWNPVRVGILGEKRLPKKGVPAEDTQSQDSTRGLRNNRGTERTDSDFQAIEVSDGR</sequence>
<dbReference type="RefSeq" id="YP_009303413.1">
    <property type="nucleotide sequence ID" value="NC_031255.2"/>
</dbReference>